<dbReference type="SMART" id="SM01407">
    <property type="entry name" value="NAC"/>
    <property type="match status" value="1"/>
</dbReference>
<reference evidence="22 23" key="1">
    <citation type="journal article" date="2018" name="IMA Fungus">
        <title>IMA Genome-F 10: Nine draft genome sequences of Claviceps purpurea s.lat., including C. arundinis, C. humidiphila, and C. cf. spartinae, pseudomolecules for the pitch canker pathogen Fusarium circinatum, draft genome of Davidsoniella eucalypti, Grosmannia galeiformis, Quambalaria eucalypti, and Teratosphaeria destructans.</title>
        <authorList>
            <person name="Wingfield B.D."/>
            <person name="Liu M."/>
            <person name="Nguyen H.D."/>
            <person name="Lane F.A."/>
            <person name="Morgan S.W."/>
            <person name="De Vos L."/>
            <person name="Wilken P.M."/>
            <person name="Duong T.A."/>
            <person name="Aylward J."/>
            <person name="Coetzee M.P."/>
            <person name="Dadej K."/>
            <person name="De Beer Z.W."/>
            <person name="Findlay W."/>
            <person name="Havenga M."/>
            <person name="Kolarik M."/>
            <person name="Menzies J.G."/>
            <person name="Naidoo K."/>
            <person name="Pochopski O."/>
            <person name="Shoukouhi P."/>
            <person name="Santana Q.C."/>
            <person name="Seifert K.A."/>
            <person name="Soal N."/>
            <person name="Steenkamp E.T."/>
            <person name="Tatham C.T."/>
            <person name="van der Nest M.A."/>
            <person name="Wingfield M.J."/>
        </authorList>
    </citation>
    <scope>NUCLEOTIDE SEQUENCE [LARGE SCALE GENOMIC DNA]</scope>
    <source>
        <strain evidence="22">CMW44962</strain>
    </source>
</reference>
<feature type="compositionally biased region" description="Basic and acidic residues" evidence="20">
    <location>
        <begin position="147"/>
        <end position="161"/>
    </location>
</feature>
<proteinExistence type="inferred from homology"/>
<keyword evidence="17" id="KW-0066">ATP synthesis</keyword>
<dbReference type="GO" id="GO:0015078">
    <property type="term" value="F:proton transmembrane transporter activity"/>
    <property type="evidence" value="ECO:0007669"/>
    <property type="project" value="InterPro"/>
</dbReference>
<evidence type="ECO:0000256" key="4">
    <source>
        <dbReference type="ARBA" id="ARBA00006592"/>
    </source>
</evidence>
<dbReference type="GO" id="GO:0045259">
    <property type="term" value="C:proton-transporting ATP synthase complex"/>
    <property type="evidence" value="ECO:0007669"/>
    <property type="project" value="UniProtKB-KW"/>
</dbReference>
<feature type="compositionally biased region" description="Basic and acidic residues" evidence="20">
    <location>
        <begin position="272"/>
        <end position="293"/>
    </location>
</feature>
<evidence type="ECO:0000256" key="6">
    <source>
        <dbReference type="ARBA" id="ARBA00009882"/>
    </source>
</evidence>
<dbReference type="SUPFAM" id="SSF161065">
    <property type="entry name" value="ATP synthase D chain-like"/>
    <property type="match status" value="1"/>
</dbReference>
<dbReference type="InterPro" id="IPR016641">
    <property type="entry name" value="EGD2/NACA0like"/>
</dbReference>
<dbReference type="InterPro" id="IPR014722">
    <property type="entry name" value="Rib_uL2_dom2"/>
</dbReference>
<dbReference type="PROSITE" id="PS51151">
    <property type="entry name" value="NAC_AB"/>
    <property type="match status" value="1"/>
</dbReference>
<feature type="compositionally biased region" description="Acidic residues" evidence="20">
    <location>
        <begin position="162"/>
        <end position="175"/>
    </location>
</feature>
<keyword evidence="11" id="KW-0375">Hydrogen ion transport</keyword>
<keyword evidence="12" id="KW-0999">Mitochondrion inner membrane</keyword>
<evidence type="ECO:0000256" key="17">
    <source>
        <dbReference type="ARBA" id="ARBA00023310"/>
    </source>
</evidence>
<dbReference type="FunFam" id="2.20.70.30:FF:000002">
    <property type="entry name" value="Nascent polypeptide-associated complex (NAC), alpha subunit"/>
    <property type="match status" value="1"/>
</dbReference>
<dbReference type="Pfam" id="PF01849">
    <property type="entry name" value="NAC"/>
    <property type="match status" value="1"/>
</dbReference>
<evidence type="ECO:0000256" key="9">
    <source>
        <dbReference type="ARBA" id="ARBA00022448"/>
    </source>
</evidence>
<comment type="subcellular location">
    <subcellularLocation>
        <location evidence="3">Cytoplasm</location>
    </subcellularLocation>
    <subcellularLocation>
        <location evidence="2">Mitochondrion inner membrane</location>
    </subcellularLocation>
    <subcellularLocation>
        <location evidence="1">Nucleus</location>
    </subcellularLocation>
</comment>
<evidence type="ECO:0000256" key="19">
    <source>
        <dbReference type="SAM" id="Coils"/>
    </source>
</evidence>
<dbReference type="GO" id="GO:0006412">
    <property type="term" value="P:translation"/>
    <property type="evidence" value="ECO:0007669"/>
    <property type="project" value="InterPro"/>
</dbReference>
<evidence type="ECO:0000256" key="8">
    <source>
        <dbReference type="ARBA" id="ARBA00021688"/>
    </source>
</evidence>
<dbReference type="CDD" id="cd23702">
    <property type="entry name" value="eL14"/>
    <property type="match status" value="1"/>
</dbReference>
<evidence type="ECO:0000256" key="1">
    <source>
        <dbReference type="ARBA" id="ARBA00004123"/>
    </source>
</evidence>
<comment type="similarity">
    <text evidence="5">Belongs to the ATPase d subunit family.</text>
</comment>
<dbReference type="Pfam" id="PF01929">
    <property type="entry name" value="Ribosomal_L14e"/>
    <property type="match status" value="1"/>
</dbReference>
<evidence type="ECO:0000256" key="11">
    <source>
        <dbReference type="ARBA" id="ARBA00022781"/>
    </source>
</evidence>
<evidence type="ECO:0000256" key="16">
    <source>
        <dbReference type="ARBA" id="ARBA00023136"/>
    </source>
</evidence>
<dbReference type="Gene3D" id="2.30.30.30">
    <property type="match status" value="1"/>
</dbReference>
<evidence type="ECO:0000256" key="7">
    <source>
        <dbReference type="ARBA" id="ARBA00014437"/>
    </source>
</evidence>
<dbReference type="EMBL" id="RIBY02001868">
    <property type="protein sequence ID" value="KAH9827553.1"/>
    <property type="molecule type" value="Genomic_DNA"/>
</dbReference>
<evidence type="ECO:0000256" key="12">
    <source>
        <dbReference type="ARBA" id="ARBA00022792"/>
    </source>
</evidence>
<dbReference type="CDD" id="cd22054">
    <property type="entry name" value="NAC_NACA"/>
    <property type="match status" value="1"/>
</dbReference>
<dbReference type="InterPro" id="IPR002715">
    <property type="entry name" value="Nas_poly-pep-assoc_cplx_dom"/>
</dbReference>
<dbReference type="InterPro" id="IPR008689">
    <property type="entry name" value="ATP_synth_F0_dsu_mt"/>
</dbReference>
<evidence type="ECO:0000256" key="15">
    <source>
        <dbReference type="ARBA" id="ARBA00023128"/>
    </source>
</evidence>
<keyword evidence="14" id="KW-0406">Ion transport</keyword>
<evidence type="ECO:0000256" key="3">
    <source>
        <dbReference type="ARBA" id="ARBA00004496"/>
    </source>
</evidence>
<dbReference type="GO" id="GO:0005743">
    <property type="term" value="C:mitochondrial inner membrane"/>
    <property type="evidence" value="ECO:0007669"/>
    <property type="project" value="UniProtKB-SubCell"/>
</dbReference>
<feature type="domain" description="NAC-A/B" evidence="21">
    <location>
        <begin position="191"/>
        <end position="256"/>
    </location>
</feature>
<evidence type="ECO:0000313" key="22">
    <source>
        <dbReference type="EMBL" id="KAH9827553.1"/>
    </source>
</evidence>
<comment type="similarity">
    <text evidence="6">Belongs to the NAC-alpha family.</text>
</comment>
<keyword evidence="19" id="KW-0175">Coiled coil</keyword>
<dbReference type="AlphaFoldDB" id="A0A9W7SS24"/>
<evidence type="ECO:0000256" key="10">
    <source>
        <dbReference type="ARBA" id="ARBA00022547"/>
    </source>
</evidence>
<feature type="coiled-coil region" evidence="19">
    <location>
        <begin position="434"/>
        <end position="461"/>
    </location>
</feature>
<dbReference type="Gene3D" id="6.10.250.2270">
    <property type="match status" value="1"/>
</dbReference>
<keyword evidence="15" id="KW-0496">Mitochondrion</keyword>
<organism evidence="22 23">
    <name type="scientific">Teratosphaeria destructans</name>
    <dbReference type="NCBI Taxonomy" id="418781"/>
    <lineage>
        <taxon>Eukaryota</taxon>
        <taxon>Fungi</taxon>
        <taxon>Dikarya</taxon>
        <taxon>Ascomycota</taxon>
        <taxon>Pezizomycotina</taxon>
        <taxon>Dothideomycetes</taxon>
        <taxon>Dothideomycetidae</taxon>
        <taxon>Mycosphaerellales</taxon>
        <taxon>Teratosphaeriaceae</taxon>
        <taxon>Teratosphaeria</taxon>
    </lineage>
</organism>
<dbReference type="InterPro" id="IPR002784">
    <property type="entry name" value="Ribosomal_eL14_dom"/>
</dbReference>
<dbReference type="InterPro" id="IPR038187">
    <property type="entry name" value="NAC_A/B_dom_sf"/>
</dbReference>
<dbReference type="Gene3D" id="2.20.70.30">
    <property type="entry name" value="Nascent polypeptide-associated complex domain"/>
    <property type="match status" value="1"/>
</dbReference>
<evidence type="ECO:0000259" key="21">
    <source>
        <dbReference type="PROSITE" id="PS51151"/>
    </source>
</evidence>
<dbReference type="GO" id="GO:0003735">
    <property type="term" value="F:structural constituent of ribosome"/>
    <property type="evidence" value="ECO:0007669"/>
    <property type="project" value="InterPro"/>
</dbReference>
<dbReference type="GO" id="GO:0005840">
    <property type="term" value="C:ribosome"/>
    <property type="evidence" value="ECO:0007669"/>
    <property type="project" value="InterPro"/>
</dbReference>
<feature type="region of interest" description="Disordered" evidence="20">
    <location>
        <begin position="144"/>
        <end position="194"/>
    </location>
</feature>
<name>A0A9W7SS24_9PEZI</name>
<dbReference type="GO" id="GO:0015031">
    <property type="term" value="P:protein transport"/>
    <property type="evidence" value="ECO:0007669"/>
    <property type="project" value="UniProtKB-KW"/>
</dbReference>
<dbReference type="SUPFAM" id="SSF50104">
    <property type="entry name" value="Translation proteins SH3-like domain"/>
    <property type="match status" value="1"/>
</dbReference>
<feature type="region of interest" description="Disordered" evidence="20">
    <location>
        <begin position="260"/>
        <end position="304"/>
    </location>
</feature>
<dbReference type="Proteomes" id="UP001138500">
    <property type="component" value="Unassembled WGS sequence"/>
</dbReference>
<feature type="compositionally biased region" description="Low complexity" evidence="20">
    <location>
        <begin position="260"/>
        <end position="271"/>
    </location>
</feature>
<dbReference type="Gene3D" id="1.10.8.10">
    <property type="entry name" value="DNA helicase RuvA subunit, C-terminal domain"/>
    <property type="match status" value="1"/>
</dbReference>
<sequence>MGDADVTASNWNLVEVGRIARFARGPYTGRIAAIVQIIDHKRALVEGPSSDASLAVPRHAAPLSHLSLTSIVIPKLPLATGPTALKKQWEKAEIDSKWANSSTAKSHAKYARRKQLSDFERFKVMVLRKQARFELPHLTYHKMANPRVEELPDEPEKKTGPEVDEDDSSDSDAGDAGDANIPAGASVTVHSRNEKKARKAIAKLGLKHVEGITRVTLRRPKNILFVISQPDVYKSPNSNTWIIFGEAKIEDLNSQAQASAAQQLAAQSANEASHDHGANGADKGKAVEEKKPEEDEDDGEEVDDTGLEAKDIELVMTQASVSRKKAVKALKENDNDIRSAALKIDWANLSTKLGLRGSTAQALQTFKKRNDDARRRVQLLQEQPQTVDFAHYRSILKNQDVVADIEKQVNGFQVKKYDVGRQIKAIEAFEAQAVKSAEQTKSKVDAELQDLEKTLKNIETARPFDQLTVDDVVAARPDIDERVTQLVSKNKWQVPGYKEKFGDLSVL</sequence>
<dbReference type="OrthoDB" id="35799at2759"/>
<comment type="caution">
    <text evidence="22">The sequence shown here is derived from an EMBL/GenBank/DDBJ whole genome shotgun (WGS) entry which is preliminary data.</text>
</comment>
<evidence type="ECO:0000256" key="13">
    <source>
        <dbReference type="ARBA" id="ARBA00022927"/>
    </source>
</evidence>
<evidence type="ECO:0000256" key="2">
    <source>
        <dbReference type="ARBA" id="ARBA00004273"/>
    </source>
</evidence>
<protein>
    <recommendedName>
        <fullName evidence="8">ATP synthase subunit d, mitochondrial</fullName>
    </recommendedName>
    <alternativeName>
        <fullName evidence="18">Alpha-NAC</fullName>
    </alternativeName>
    <alternativeName>
        <fullName evidence="7">Nascent polypeptide-associated complex subunit alpha</fullName>
    </alternativeName>
</protein>
<evidence type="ECO:0000256" key="18">
    <source>
        <dbReference type="ARBA" id="ARBA00030300"/>
    </source>
</evidence>
<dbReference type="InterPro" id="IPR036228">
    <property type="entry name" value="ATP_synth_F0_dsu_sf_mt"/>
</dbReference>
<keyword evidence="16" id="KW-0472">Membrane</keyword>
<evidence type="ECO:0000256" key="5">
    <source>
        <dbReference type="ARBA" id="ARBA00006842"/>
    </source>
</evidence>
<dbReference type="GO" id="GO:0015986">
    <property type="term" value="P:proton motive force-driven ATP synthesis"/>
    <property type="evidence" value="ECO:0007669"/>
    <property type="project" value="InterPro"/>
</dbReference>
<dbReference type="GO" id="GO:0005634">
    <property type="term" value="C:nucleus"/>
    <property type="evidence" value="ECO:0007669"/>
    <property type="project" value="UniProtKB-SubCell"/>
</dbReference>
<evidence type="ECO:0000256" key="14">
    <source>
        <dbReference type="ARBA" id="ARBA00023065"/>
    </source>
</evidence>
<keyword evidence="10" id="KW-0138">CF(0)</keyword>
<reference evidence="22 23" key="2">
    <citation type="journal article" date="2021" name="Curr. Genet.">
        <title>Genetic response to nitrogen starvation in the aggressive Eucalyptus foliar pathogen Teratosphaeria destructans.</title>
        <authorList>
            <person name="Havenga M."/>
            <person name="Wingfield B.D."/>
            <person name="Wingfield M.J."/>
            <person name="Dreyer L.L."/>
            <person name="Roets F."/>
            <person name="Aylward J."/>
        </authorList>
    </citation>
    <scope>NUCLEOTIDE SEQUENCE [LARGE SCALE GENOMIC DNA]</scope>
    <source>
        <strain evidence="22">CMW44962</strain>
    </source>
</reference>
<dbReference type="CDD" id="cd14358">
    <property type="entry name" value="UBA_NAC_euk"/>
    <property type="match status" value="1"/>
</dbReference>
<dbReference type="InterPro" id="IPR008991">
    <property type="entry name" value="Translation_prot_SH3-like_sf"/>
</dbReference>
<dbReference type="Pfam" id="PF05873">
    <property type="entry name" value="Mt_ATP-synt_D"/>
    <property type="match status" value="1"/>
</dbReference>
<gene>
    <name evidence="22" type="ORF">Tdes44962_MAKER02811</name>
</gene>
<keyword evidence="13" id="KW-0653">Protein transport</keyword>
<accession>A0A9W7SS24</accession>
<keyword evidence="23" id="KW-1185">Reference proteome</keyword>
<dbReference type="GO" id="GO:0005854">
    <property type="term" value="C:nascent polypeptide-associated complex"/>
    <property type="evidence" value="ECO:0007669"/>
    <property type="project" value="InterPro"/>
</dbReference>
<evidence type="ECO:0000313" key="23">
    <source>
        <dbReference type="Proteomes" id="UP001138500"/>
    </source>
</evidence>
<keyword evidence="9" id="KW-0813">Transport</keyword>
<feature type="compositionally biased region" description="Acidic residues" evidence="20">
    <location>
        <begin position="294"/>
        <end position="304"/>
    </location>
</feature>
<dbReference type="Gene3D" id="6.10.280.70">
    <property type="match status" value="1"/>
</dbReference>
<evidence type="ECO:0000256" key="20">
    <source>
        <dbReference type="SAM" id="MobiDB-lite"/>
    </source>
</evidence>
<dbReference type="PANTHER" id="PTHR21713">
    <property type="entry name" value="NASCENT POLYPEPTIDE ASSOCIATED COMPLEX ALPHA SUBUNIT-RELATED"/>
    <property type="match status" value="1"/>
</dbReference>
<comment type="similarity">
    <text evidence="4">Belongs to the eukaryotic ribosomal protein eL14 family.</text>
</comment>